<sequence length="71" mass="8190">MQQPSQQGPPYHCHYCDYVANWPSSLARHRVIHTGKRPFQCHVCARGLSQKAHLKSHMRIQTGERPLICLV</sequence>
<keyword evidence="4 10" id="KW-0863">Zinc-finger</keyword>
<dbReference type="GO" id="GO:0000978">
    <property type="term" value="F:RNA polymerase II cis-regulatory region sequence-specific DNA binding"/>
    <property type="evidence" value="ECO:0007669"/>
    <property type="project" value="TreeGrafter"/>
</dbReference>
<dbReference type="Proteomes" id="UP000821837">
    <property type="component" value="Unassembled WGS sequence"/>
</dbReference>
<proteinExistence type="predicted"/>
<keyword evidence="2" id="KW-0479">Metal-binding</keyword>
<dbReference type="VEuPathDB" id="VectorBase:RSAN_035715"/>
<keyword evidence="6" id="KW-0805">Transcription regulation</keyword>
<accession>A0A9D4T263</accession>
<protein>
    <recommendedName>
        <fullName evidence="11">C2H2-type domain-containing protein</fullName>
    </recommendedName>
</protein>
<dbReference type="AlphaFoldDB" id="A0A9D4T263"/>
<feature type="domain" description="C2H2-type" evidence="11">
    <location>
        <begin position="39"/>
        <end position="66"/>
    </location>
</feature>
<evidence type="ECO:0000259" key="11">
    <source>
        <dbReference type="PROSITE" id="PS50157"/>
    </source>
</evidence>
<organism evidence="12 13">
    <name type="scientific">Rhipicephalus sanguineus</name>
    <name type="common">Brown dog tick</name>
    <name type="synonym">Ixodes sanguineus</name>
    <dbReference type="NCBI Taxonomy" id="34632"/>
    <lineage>
        <taxon>Eukaryota</taxon>
        <taxon>Metazoa</taxon>
        <taxon>Ecdysozoa</taxon>
        <taxon>Arthropoda</taxon>
        <taxon>Chelicerata</taxon>
        <taxon>Arachnida</taxon>
        <taxon>Acari</taxon>
        <taxon>Parasitiformes</taxon>
        <taxon>Ixodida</taxon>
        <taxon>Ixodoidea</taxon>
        <taxon>Ixodidae</taxon>
        <taxon>Rhipicephalinae</taxon>
        <taxon>Rhipicephalus</taxon>
        <taxon>Rhipicephalus</taxon>
    </lineage>
</organism>
<evidence type="ECO:0000256" key="4">
    <source>
        <dbReference type="ARBA" id="ARBA00022771"/>
    </source>
</evidence>
<reference evidence="12" key="1">
    <citation type="journal article" date="2020" name="Cell">
        <title>Large-Scale Comparative Analyses of Tick Genomes Elucidate Their Genetic Diversity and Vector Capacities.</title>
        <authorList>
            <consortium name="Tick Genome and Microbiome Consortium (TIGMIC)"/>
            <person name="Jia N."/>
            <person name="Wang J."/>
            <person name="Shi W."/>
            <person name="Du L."/>
            <person name="Sun Y."/>
            <person name="Zhan W."/>
            <person name="Jiang J.F."/>
            <person name="Wang Q."/>
            <person name="Zhang B."/>
            <person name="Ji P."/>
            <person name="Bell-Sakyi L."/>
            <person name="Cui X.M."/>
            <person name="Yuan T.T."/>
            <person name="Jiang B.G."/>
            <person name="Yang W.F."/>
            <person name="Lam T.T."/>
            <person name="Chang Q.C."/>
            <person name="Ding S.J."/>
            <person name="Wang X.J."/>
            <person name="Zhu J.G."/>
            <person name="Ruan X.D."/>
            <person name="Zhao L."/>
            <person name="Wei J.T."/>
            <person name="Ye R.Z."/>
            <person name="Que T.C."/>
            <person name="Du C.H."/>
            <person name="Zhou Y.H."/>
            <person name="Cheng J.X."/>
            <person name="Dai P.F."/>
            <person name="Guo W.B."/>
            <person name="Han X.H."/>
            <person name="Huang E.J."/>
            <person name="Li L.F."/>
            <person name="Wei W."/>
            <person name="Gao Y.C."/>
            <person name="Liu J.Z."/>
            <person name="Shao H.Z."/>
            <person name="Wang X."/>
            <person name="Wang C.C."/>
            <person name="Yang T.C."/>
            <person name="Huo Q.B."/>
            <person name="Li W."/>
            <person name="Chen H.Y."/>
            <person name="Chen S.E."/>
            <person name="Zhou L.G."/>
            <person name="Ni X.B."/>
            <person name="Tian J.H."/>
            <person name="Sheng Y."/>
            <person name="Liu T."/>
            <person name="Pan Y.S."/>
            <person name="Xia L.Y."/>
            <person name="Li J."/>
            <person name="Zhao F."/>
            <person name="Cao W.C."/>
        </authorList>
    </citation>
    <scope>NUCLEOTIDE SEQUENCE</scope>
    <source>
        <strain evidence="12">Rsan-2018</strain>
    </source>
</reference>
<dbReference type="GO" id="GO:0005634">
    <property type="term" value="C:nucleus"/>
    <property type="evidence" value="ECO:0007669"/>
    <property type="project" value="UniProtKB-SubCell"/>
</dbReference>
<evidence type="ECO:0000256" key="8">
    <source>
        <dbReference type="ARBA" id="ARBA00023163"/>
    </source>
</evidence>
<evidence type="ECO:0000256" key="6">
    <source>
        <dbReference type="ARBA" id="ARBA00023015"/>
    </source>
</evidence>
<dbReference type="EMBL" id="JABSTV010001248">
    <property type="protein sequence ID" value="KAH7968730.1"/>
    <property type="molecule type" value="Genomic_DNA"/>
</dbReference>
<dbReference type="GO" id="GO:0006357">
    <property type="term" value="P:regulation of transcription by RNA polymerase II"/>
    <property type="evidence" value="ECO:0007669"/>
    <property type="project" value="TreeGrafter"/>
</dbReference>
<evidence type="ECO:0000256" key="7">
    <source>
        <dbReference type="ARBA" id="ARBA00023125"/>
    </source>
</evidence>
<name>A0A9D4T263_RHISA</name>
<evidence type="ECO:0000256" key="9">
    <source>
        <dbReference type="ARBA" id="ARBA00023242"/>
    </source>
</evidence>
<feature type="domain" description="C2H2-type" evidence="11">
    <location>
        <begin position="11"/>
        <end position="38"/>
    </location>
</feature>
<evidence type="ECO:0000256" key="10">
    <source>
        <dbReference type="PROSITE-ProRule" id="PRU00042"/>
    </source>
</evidence>
<keyword evidence="8" id="KW-0804">Transcription</keyword>
<dbReference type="PANTHER" id="PTHR24404">
    <property type="entry name" value="ZINC FINGER PROTEIN"/>
    <property type="match status" value="1"/>
</dbReference>
<evidence type="ECO:0000313" key="12">
    <source>
        <dbReference type="EMBL" id="KAH7968730.1"/>
    </source>
</evidence>
<keyword evidence="5" id="KW-0862">Zinc</keyword>
<dbReference type="GO" id="GO:0003700">
    <property type="term" value="F:DNA-binding transcription factor activity"/>
    <property type="evidence" value="ECO:0007669"/>
    <property type="project" value="TreeGrafter"/>
</dbReference>
<dbReference type="InterPro" id="IPR036236">
    <property type="entry name" value="Znf_C2H2_sf"/>
</dbReference>
<evidence type="ECO:0000256" key="3">
    <source>
        <dbReference type="ARBA" id="ARBA00022737"/>
    </source>
</evidence>
<dbReference type="PROSITE" id="PS50157">
    <property type="entry name" value="ZINC_FINGER_C2H2_2"/>
    <property type="match status" value="2"/>
</dbReference>
<dbReference type="InterPro" id="IPR050589">
    <property type="entry name" value="Ikaros_C2H2-ZF"/>
</dbReference>
<dbReference type="SUPFAM" id="SSF57667">
    <property type="entry name" value="beta-beta-alpha zinc fingers"/>
    <property type="match status" value="1"/>
</dbReference>
<evidence type="ECO:0000256" key="2">
    <source>
        <dbReference type="ARBA" id="ARBA00022723"/>
    </source>
</evidence>
<evidence type="ECO:0000313" key="13">
    <source>
        <dbReference type="Proteomes" id="UP000821837"/>
    </source>
</evidence>
<evidence type="ECO:0000256" key="5">
    <source>
        <dbReference type="ARBA" id="ARBA00022833"/>
    </source>
</evidence>
<gene>
    <name evidence="12" type="ORF">HPB52_010861</name>
</gene>
<dbReference type="Gene3D" id="3.30.160.60">
    <property type="entry name" value="Classic Zinc Finger"/>
    <property type="match status" value="2"/>
</dbReference>
<keyword evidence="3" id="KW-0677">Repeat</keyword>
<keyword evidence="9" id="KW-0539">Nucleus</keyword>
<evidence type="ECO:0000256" key="1">
    <source>
        <dbReference type="ARBA" id="ARBA00004123"/>
    </source>
</evidence>
<dbReference type="GO" id="GO:0008270">
    <property type="term" value="F:zinc ion binding"/>
    <property type="evidence" value="ECO:0007669"/>
    <property type="project" value="UniProtKB-KW"/>
</dbReference>
<dbReference type="FunFam" id="3.30.160.60:FF:000624">
    <property type="entry name" value="zinc finger protein 697"/>
    <property type="match status" value="1"/>
</dbReference>
<reference evidence="12" key="2">
    <citation type="submission" date="2021-09" db="EMBL/GenBank/DDBJ databases">
        <authorList>
            <person name="Jia N."/>
            <person name="Wang J."/>
            <person name="Shi W."/>
            <person name="Du L."/>
            <person name="Sun Y."/>
            <person name="Zhan W."/>
            <person name="Jiang J."/>
            <person name="Wang Q."/>
            <person name="Zhang B."/>
            <person name="Ji P."/>
            <person name="Sakyi L.B."/>
            <person name="Cui X."/>
            <person name="Yuan T."/>
            <person name="Jiang B."/>
            <person name="Yang W."/>
            <person name="Lam T.T.-Y."/>
            <person name="Chang Q."/>
            <person name="Ding S."/>
            <person name="Wang X."/>
            <person name="Zhu J."/>
            <person name="Ruan X."/>
            <person name="Zhao L."/>
            <person name="Wei J."/>
            <person name="Que T."/>
            <person name="Du C."/>
            <person name="Cheng J."/>
            <person name="Dai P."/>
            <person name="Han X."/>
            <person name="Huang E."/>
            <person name="Gao Y."/>
            <person name="Liu J."/>
            <person name="Shao H."/>
            <person name="Ye R."/>
            <person name="Li L."/>
            <person name="Wei W."/>
            <person name="Wang X."/>
            <person name="Wang C."/>
            <person name="Huo Q."/>
            <person name="Li W."/>
            <person name="Guo W."/>
            <person name="Chen H."/>
            <person name="Chen S."/>
            <person name="Zhou L."/>
            <person name="Zhou L."/>
            <person name="Ni X."/>
            <person name="Tian J."/>
            <person name="Zhou Y."/>
            <person name="Sheng Y."/>
            <person name="Liu T."/>
            <person name="Pan Y."/>
            <person name="Xia L."/>
            <person name="Li J."/>
            <person name="Zhao F."/>
            <person name="Cao W."/>
        </authorList>
    </citation>
    <scope>NUCLEOTIDE SEQUENCE</scope>
    <source>
        <strain evidence="12">Rsan-2018</strain>
        <tissue evidence="12">Larvae</tissue>
    </source>
</reference>
<keyword evidence="7" id="KW-0238">DNA-binding</keyword>
<comment type="caution">
    <text evidence="12">The sequence shown here is derived from an EMBL/GenBank/DDBJ whole genome shotgun (WGS) entry which is preliminary data.</text>
</comment>
<dbReference type="InterPro" id="IPR013087">
    <property type="entry name" value="Znf_C2H2_type"/>
</dbReference>
<dbReference type="Pfam" id="PF00096">
    <property type="entry name" value="zf-C2H2"/>
    <property type="match status" value="1"/>
</dbReference>
<dbReference type="FunFam" id="3.30.160.60:FF:000325">
    <property type="entry name" value="ZFP90 zinc finger protein"/>
    <property type="match status" value="1"/>
</dbReference>
<dbReference type="SMART" id="SM00355">
    <property type="entry name" value="ZnF_C2H2"/>
    <property type="match status" value="2"/>
</dbReference>
<keyword evidence="13" id="KW-1185">Reference proteome</keyword>
<dbReference type="PANTHER" id="PTHR24404:SF114">
    <property type="entry name" value="KLUMPFUSS, ISOFORM B-RELATED"/>
    <property type="match status" value="1"/>
</dbReference>
<comment type="subcellular location">
    <subcellularLocation>
        <location evidence="1">Nucleus</location>
    </subcellularLocation>
</comment>